<dbReference type="GO" id="GO:0031201">
    <property type="term" value="C:SNARE complex"/>
    <property type="evidence" value="ECO:0007669"/>
    <property type="project" value="TreeGrafter"/>
</dbReference>
<evidence type="ECO:0000256" key="1">
    <source>
        <dbReference type="ARBA" id="ARBA00004211"/>
    </source>
</evidence>
<evidence type="ECO:0000256" key="4">
    <source>
        <dbReference type="ARBA" id="ARBA00022692"/>
    </source>
</evidence>
<dbReference type="FunFam" id="1.20.5.110:FF:000002">
    <property type="entry name" value="Vesicle transport through interaction with t-SNAREsB"/>
    <property type="match status" value="1"/>
</dbReference>
<evidence type="ECO:0000313" key="12">
    <source>
        <dbReference type="EMBL" id="KAF4715260.1"/>
    </source>
</evidence>
<dbReference type="Pfam" id="PF12352">
    <property type="entry name" value="V-SNARE_C"/>
    <property type="match status" value="1"/>
</dbReference>
<comment type="caution">
    <text evidence="12">The sequence shown here is derived from an EMBL/GenBank/DDBJ whole genome shotgun (WGS) entry which is preliminary data.</text>
</comment>
<dbReference type="GO" id="GO:0000149">
    <property type="term" value="F:SNARE binding"/>
    <property type="evidence" value="ECO:0007669"/>
    <property type="project" value="TreeGrafter"/>
</dbReference>
<feature type="compositionally biased region" description="Basic and acidic residues" evidence="9">
    <location>
        <begin position="24"/>
        <end position="36"/>
    </location>
</feature>
<sequence length="136" mass="15276">RYSYQLSYSTMDSRGYSGAAASSRMEEGRSHQEDRQRLMDSTEMLRDSSNQLRDAKKTALETEDIAVGVMSDLRSQREVISRTGNNLNEIDTNLATARRTISTMARRAMANRMVLTAIAIAIGLAILYIFYRKIAG</sequence>
<gene>
    <name evidence="12" type="primary">VTI1B</name>
    <name evidence="12" type="ORF">FOZ63_018499</name>
</gene>
<dbReference type="GO" id="GO:0005789">
    <property type="term" value="C:endoplasmic reticulum membrane"/>
    <property type="evidence" value="ECO:0007669"/>
    <property type="project" value="TreeGrafter"/>
</dbReference>
<dbReference type="EMBL" id="JABANO010028364">
    <property type="protein sequence ID" value="KAF4715260.1"/>
    <property type="molecule type" value="Genomic_DNA"/>
</dbReference>
<dbReference type="SUPFAM" id="SSF58038">
    <property type="entry name" value="SNARE fusion complex"/>
    <property type="match status" value="1"/>
</dbReference>
<proteinExistence type="inferred from homology"/>
<dbReference type="AlphaFoldDB" id="A0A7J6R6G3"/>
<accession>A0A7J6R6G3</accession>
<feature type="domain" description="T-SNARE coiled-coil homology" evidence="11">
    <location>
        <begin position="42"/>
        <end position="104"/>
    </location>
</feature>
<dbReference type="GO" id="GO:0005794">
    <property type="term" value="C:Golgi apparatus"/>
    <property type="evidence" value="ECO:0007669"/>
    <property type="project" value="TreeGrafter"/>
</dbReference>
<feature type="compositionally biased region" description="Polar residues" evidence="9">
    <location>
        <begin position="1"/>
        <end position="12"/>
    </location>
</feature>
<feature type="compositionally biased region" description="Low complexity" evidence="9">
    <location>
        <begin position="13"/>
        <end position="23"/>
    </location>
</feature>
<evidence type="ECO:0000256" key="7">
    <source>
        <dbReference type="ARBA" id="ARBA00023054"/>
    </source>
</evidence>
<dbReference type="Gene3D" id="1.20.5.110">
    <property type="match status" value="1"/>
</dbReference>
<evidence type="ECO:0000259" key="11">
    <source>
        <dbReference type="PROSITE" id="PS50192"/>
    </source>
</evidence>
<keyword evidence="7" id="KW-0175">Coiled coil</keyword>
<name>A0A7J6R6G3_PEROL</name>
<evidence type="ECO:0000256" key="2">
    <source>
        <dbReference type="ARBA" id="ARBA00006108"/>
    </source>
</evidence>
<dbReference type="SMART" id="SM00397">
    <property type="entry name" value="t_SNARE"/>
    <property type="match status" value="1"/>
</dbReference>
<evidence type="ECO:0000256" key="10">
    <source>
        <dbReference type="SAM" id="Phobius"/>
    </source>
</evidence>
<keyword evidence="13" id="KW-1185">Reference proteome</keyword>
<dbReference type="CDD" id="cd15862">
    <property type="entry name" value="SNARE_Vti1"/>
    <property type="match status" value="1"/>
</dbReference>
<dbReference type="PANTHER" id="PTHR21230:SF26">
    <property type="entry name" value="VESICLE TRANSPORT THROUGH INTERACTION WITH T-SNARES HOMOLOG 1A"/>
    <property type="match status" value="1"/>
</dbReference>
<dbReference type="PANTHER" id="PTHR21230">
    <property type="entry name" value="VESICLE TRANSPORT V-SNARE PROTEIN VTI1-RELATED"/>
    <property type="match status" value="1"/>
</dbReference>
<evidence type="ECO:0000256" key="9">
    <source>
        <dbReference type="SAM" id="MobiDB-lite"/>
    </source>
</evidence>
<protein>
    <submittedName>
        <fullName evidence="12">Vesicle transport through interaction with t-SNAREs 1B</fullName>
    </submittedName>
</protein>
<keyword evidence="6 10" id="KW-1133">Transmembrane helix</keyword>
<dbReference type="PROSITE" id="PS50192">
    <property type="entry name" value="T_SNARE"/>
    <property type="match status" value="1"/>
</dbReference>
<evidence type="ECO:0000256" key="8">
    <source>
        <dbReference type="ARBA" id="ARBA00023136"/>
    </source>
</evidence>
<dbReference type="GO" id="GO:0012507">
    <property type="term" value="C:ER to Golgi transport vesicle membrane"/>
    <property type="evidence" value="ECO:0007669"/>
    <property type="project" value="TreeGrafter"/>
</dbReference>
<dbReference type="GO" id="GO:0015031">
    <property type="term" value="P:protein transport"/>
    <property type="evidence" value="ECO:0007669"/>
    <property type="project" value="UniProtKB-KW"/>
</dbReference>
<dbReference type="Proteomes" id="UP000553632">
    <property type="component" value="Unassembled WGS sequence"/>
</dbReference>
<feature type="region of interest" description="Disordered" evidence="9">
    <location>
        <begin position="1"/>
        <end position="36"/>
    </location>
</feature>
<dbReference type="InterPro" id="IPR000727">
    <property type="entry name" value="T_SNARE_dom"/>
</dbReference>
<dbReference type="GO" id="GO:0031902">
    <property type="term" value="C:late endosome membrane"/>
    <property type="evidence" value="ECO:0007669"/>
    <property type="project" value="TreeGrafter"/>
</dbReference>
<dbReference type="GO" id="GO:0006906">
    <property type="term" value="P:vesicle fusion"/>
    <property type="evidence" value="ECO:0007669"/>
    <property type="project" value="TreeGrafter"/>
</dbReference>
<evidence type="ECO:0000256" key="3">
    <source>
        <dbReference type="ARBA" id="ARBA00022448"/>
    </source>
</evidence>
<evidence type="ECO:0000256" key="6">
    <source>
        <dbReference type="ARBA" id="ARBA00022989"/>
    </source>
</evidence>
<dbReference type="OMA" id="MNFGVDW"/>
<organism evidence="12 13">
    <name type="scientific">Perkinsus olseni</name>
    <name type="common">Perkinsus atlanticus</name>
    <dbReference type="NCBI Taxonomy" id="32597"/>
    <lineage>
        <taxon>Eukaryota</taxon>
        <taxon>Sar</taxon>
        <taxon>Alveolata</taxon>
        <taxon>Perkinsozoa</taxon>
        <taxon>Perkinsea</taxon>
        <taxon>Perkinsida</taxon>
        <taxon>Perkinsidae</taxon>
        <taxon>Perkinsus</taxon>
    </lineage>
</organism>
<evidence type="ECO:0000313" key="13">
    <source>
        <dbReference type="Proteomes" id="UP000553632"/>
    </source>
</evidence>
<keyword evidence="5" id="KW-0653">Protein transport</keyword>
<comment type="subcellular location">
    <subcellularLocation>
        <location evidence="1">Membrane</location>
        <topology evidence="1">Single-pass type IV membrane protein</topology>
    </subcellularLocation>
</comment>
<dbReference type="GO" id="GO:0005484">
    <property type="term" value="F:SNAP receptor activity"/>
    <property type="evidence" value="ECO:0007669"/>
    <property type="project" value="TreeGrafter"/>
</dbReference>
<evidence type="ECO:0000256" key="5">
    <source>
        <dbReference type="ARBA" id="ARBA00022927"/>
    </source>
</evidence>
<feature type="transmembrane region" description="Helical" evidence="10">
    <location>
        <begin position="113"/>
        <end position="131"/>
    </location>
</feature>
<feature type="non-terminal residue" evidence="12">
    <location>
        <position position="1"/>
    </location>
</feature>
<comment type="similarity">
    <text evidence="2">Belongs to the VTI1 family.</text>
</comment>
<reference evidence="12 13" key="1">
    <citation type="submission" date="2020-04" db="EMBL/GenBank/DDBJ databases">
        <title>Perkinsus olseni comparative genomics.</title>
        <authorList>
            <person name="Bogema D.R."/>
        </authorList>
    </citation>
    <scope>NUCLEOTIDE SEQUENCE [LARGE SCALE GENOMIC DNA]</scope>
    <source>
        <strain evidence="12 13">ATCC PRA-207</strain>
    </source>
</reference>
<keyword evidence="3" id="KW-0813">Transport</keyword>
<keyword evidence="4 10" id="KW-0812">Transmembrane</keyword>
<keyword evidence="8 10" id="KW-0472">Membrane</keyword>